<reference evidence="3 4" key="1">
    <citation type="submission" date="2021-01" db="EMBL/GenBank/DDBJ databases">
        <title>Genome sequencing of Joostella atrarenae M1-2 (= KCTC 23194).</title>
        <authorList>
            <person name="Zakaria M.R."/>
            <person name="Lam M.Q."/>
            <person name="Chong C.S."/>
        </authorList>
    </citation>
    <scope>NUCLEOTIDE SEQUENCE [LARGE SCALE GENOMIC DNA]</scope>
    <source>
        <strain evidence="3 4">M1-2</strain>
    </source>
</reference>
<protein>
    <recommendedName>
        <fullName evidence="2">DUF6973 domain-containing protein</fullName>
    </recommendedName>
</protein>
<keyword evidence="1" id="KW-0812">Transmembrane</keyword>
<dbReference type="RefSeq" id="WP_236957683.1">
    <property type="nucleotide sequence ID" value="NZ_JAETXX010000001.1"/>
</dbReference>
<feature type="transmembrane region" description="Helical" evidence="1">
    <location>
        <begin position="12"/>
        <end position="33"/>
    </location>
</feature>
<dbReference type="InterPro" id="IPR054246">
    <property type="entry name" value="DUF6973"/>
</dbReference>
<keyword evidence="1" id="KW-1133">Transmembrane helix</keyword>
<evidence type="ECO:0000259" key="2">
    <source>
        <dbReference type="Pfam" id="PF22322"/>
    </source>
</evidence>
<dbReference type="Proteomes" id="UP000829517">
    <property type="component" value="Unassembled WGS sequence"/>
</dbReference>
<dbReference type="EMBL" id="JAETXX010000001">
    <property type="protein sequence ID" value="MCF8713723.1"/>
    <property type="molecule type" value="Genomic_DNA"/>
</dbReference>
<dbReference type="Pfam" id="PF22322">
    <property type="entry name" value="DUF6973"/>
    <property type="match status" value="1"/>
</dbReference>
<evidence type="ECO:0000313" key="4">
    <source>
        <dbReference type="Proteomes" id="UP000829517"/>
    </source>
</evidence>
<evidence type="ECO:0000313" key="3">
    <source>
        <dbReference type="EMBL" id="MCF8713723.1"/>
    </source>
</evidence>
<organism evidence="3 4">
    <name type="scientific">Joostella atrarenae</name>
    <dbReference type="NCBI Taxonomy" id="679257"/>
    <lineage>
        <taxon>Bacteria</taxon>
        <taxon>Pseudomonadati</taxon>
        <taxon>Bacteroidota</taxon>
        <taxon>Flavobacteriia</taxon>
        <taxon>Flavobacteriales</taxon>
        <taxon>Flavobacteriaceae</taxon>
        <taxon>Joostella</taxon>
    </lineage>
</organism>
<keyword evidence="4" id="KW-1185">Reference proteome</keyword>
<keyword evidence="1" id="KW-0472">Membrane</keyword>
<gene>
    <name evidence="3" type="ORF">JM658_02695</name>
</gene>
<accession>A0ABS9IZW1</accession>
<proteinExistence type="predicted"/>
<name>A0ABS9IZW1_9FLAO</name>
<feature type="domain" description="DUF6973" evidence="2">
    <location>
        <begin position="21"/>
        <end position="144"/>
    </location>
</feature>
<comment type="caution">
    <text evidence="3">The sequence shown here is derived from an EMBL/GenBank/DDBJ whole genome shotgun (WGS) entry which is preliminary data.</text>
</comment>
<sequence length="167" mass="19461">MDFRGIVKSLSISQLIKLFGIAITKFTFFYCFIKATKDCIRITTEHFGNDHHKNNVGNAFRHALWNMLITLYSIEAGKSIEESIDWAKYITDWHEDAFKNSPLERAMDLHNNQVGRNWFIDLHEEGKPLKCRDTIVSYLLNNVDKAIHITSLENIKSMPNRLVFIDK</sequence>
<evidence type="ECO:0000256" key="1">
    <source>
        <dbReference type="SAM" id="Phobius"/>
    </source>
</evidence>